<reference evidence="2" key="1">
    <citation type="submission" date="2024-04" db="EMBL/GenBank/DDBJ databases">
        <authorList>
            <consortium name="Molecular Ecology Group"/>
        </authorList>
    </citation>
    <scope>NUCLEOTIDE SEQUENCE</scope>
</reference>
<gene>
    <name evidence="2" type="ORF">LPLAT_LOCUS7069</name>
</gene>
<proteinExistence type="predicted"/>
<evidence type="ECO:0000256" key="1">
    <source>
        <dbReference type="SAM" id="MobiDB-lite"/>
    </source>
</evidence>
<keyword evidence="3" id="KW-1185">Reference proteome</keyword>
<dbReference type="AlphaFoldDB" id="A0AAV2MYD9"/>
<organism evidence="2 3">
    <name type="scientific">Lasius platythorax</name>
    <dbReference type="NCBI Taxonomy" id="488582"/>
    <lineage>
        <taxon>Eukaryota</taxon>
        <taxon>Metazoa</taxon>
        <taxon>Ecdysozoa</taxon>
        <taxon>Arthropoda</taxon>
        <taxon>Hexapoda</taxon>
        <taxon>Insecta</taxon>
        <taxon>Pterygota</taxon>
        <taxon>Neoptera</taxon>
        <taxon>Endopterygota</taxon>
        <taxon>Hymenoptera</taxon>
        <taxon>Apocrita</taxon>
        <taxon>Aculeata</taxon>
        <taxon>Formicoidea</taxon>
        <taxon>Formicidae</taxon>
        <taxon>Formicinae</taxon>
        <taxon>Lasius</taxon>
        <taxon>Lasius</taxon>
    </lineage>
</organism>
<accession>A0AAV2MYD9</accession>
<evidence type="ECO:0000313" key="3">
    <source>
        <dbReference type="Proteomes" id="UP001497644"/>
    </source>
</evidence>
<sequence length="140" mass="16852">MKTRPVKQEVMQLYNRMLSYDFLTLLGFWNKVLIRIDRVQKKQHDPSMNFHNAALNLKALRDHFDDEREVLVSESLEEELGLRREWNVKVERCQRRKKRMASENSRDDGLIVKEEVERVMKRTRSSSQKNGRKVHSFARH</sequence>
<dbReference type="Proteomes" id="UP001497644">
    <property type="component" value="Unassembled WGS sequence"/>
</dbReference>
<dbReference type="EMBL" id="CAXIPU020000546">
    <property type="protein sequence ID" value="CAL1672403.1"/>
    <property type="molecule type" value="Genomic_DNA"/>
</dbReference>
<feature type="compositionally biased region" description="Basic residues" evidence="1">
    <location>
        <begin position="130"/>
        <end position="140"/>
    </location>
</feature>
<feature type="region of interest" description="Disordered" evidence="1">
    <location>
        <begin position="120"/>
        <end position="140"/>
    </location>
</feature>
<evidence type="ECO:0000313" key="2">
    <source>
        <dbReference type="EMBL" id="CAL1672403.1"/>
    </source>
</evidence>
<name>A0AAV2MYD9_9HYME</name>
<protein>
    <submittedName>
        <fullName evidence="2">Uncharacterized protein</fullName>
    </submittedName>
</protein>
<comment type="caution">
    <text evidence="2">The sequence shown here is derived from an EMBL/GenBank/DDBJ whole genome shotgun (WGS) entry which is preliminary data.</text>
</comment>